<evidence type="ECO:0000313" key="2">
    <source>
        <dbReference type="EMBL" id="CAF1697377.1"/>
    </source>
</evidence>
<dbReference type="PANTHER" id="PTHR21499:SF54">
    <property type="entry name" value="ASPARTOKINASE 2, CHLOROPLASTIC"/>
    <property type="match status" value="1"/>
</dbReference>
<dbReference type="InterPro" id="IPR036393">
    <property type="entry name" value="AceGlu_kinase-like_sf"/>
</dbReference>
<proteinExistence type="inferred from homology"/>
<reference evidence="2" key="1">
    <citation type="submission" date="2021-01" db="EMBL/GenBank/DDBJ databases">
        <authorList>
            <consortium name="Genoscope - CEA"/>
            <person name="William W."/>
        </authorList>
    </citation>
    <scope>NUCLEOTIDE SEQUENCE</scope>
</reference>
<evidence type="ECO:0000256" key="1">
    <source>
        <dbReference type="ARBA" id="ARBA00010122"/>
    </source>
</evidence>
<organism evidence="2">
    <name type="scientific">Brassica napus</name>
    <name type="common">Rape</name>
    <dbReference type="NCBI Taxonomy" id="3708"/>
    <lineage>
        <taxon>Eukaryota</taxon>
        <taxon>Viridiplantae</taxon>
        <taxon>Streptophyta</taxon>
        <taxon>Embryophyta</taxon>
        <taxon>Tracheophyta</taxon>
        <taxon>Spermatophyta</taxon>
        <taxon>Magnoliopsida</taxon>
        <taxon>eudicotyledons</taxon>
        <taxon>Gunneridae</taxon>
        <taxon>Pentapetalae</taxon>
        <taxon>rosids</taxon>
        <taxon>malvids</taxon>
        <taxon>Brassicales</taxon>
        <taxon>Brassicaceae</taxon>
        <taxon>Brassiceae</taxon>
        <taxon>Brassica</taxon>
    </lineage>
</organism>
<accession>A0A816I5U4</accession>
<dbReference type="Proteomes" id="UP001295469">
    <property type="component" value="Chromosome C03"/>
</dbReference>
<sequence>MDPKKRDVYFVLDVSHLLLLLYDTFEIWFITSDDFTNADILEATYPVVSKMLLSNWSKDKAVPVVTGFLGNWEMCFFQVNISLIVNDEEAEQCVRALHSAFFETFS</sequence>
<dbReference type="Gene3D" id="3.30.2130.10">
    <property type="entry name" value="VC0802-like"/>
    <property type="match status" value="1"/>
</dbReference>
<gene>
    <name evidence="2" type="ORF">DARMORV10_C03P07400.1</name>
</gene>
<dbReference type="Gene3D" id="3.40.1160.10">
    <property type="entry name" value="Acetylglutamate kinase-like"/>
    <property type="match status" value="1"/>
</dbReference>
<dbReference type="AlphaFoldDB" id="A0A816I5U4"/>
<protein>
    <submittedName>
        <fullName evidence="2">(rape) hypothetical protein</fullName>
    </submittedName>
</protein>
<dbReference type="PANTHER" id="PTHR21499">
    <property type="entry name" value="ASPARTATE KINASE"/>
    <property type="match status" value="1"/>
</dbReference>
<dbReference type="EMBL" id="HG994367">
    <property type="protein sequence ID" value="CAF1697377.1"/>
    <property type="molecule type" value="Genomic_DNA"/>
</dbReference>
<name>A0A816I5U4_BRANA</name>
<comment type="similarity">
    <text evidence="1">Belongs to the aspartokinase family.</text>
</comment>